<evidence type="ECO:0000259" key="22">
    <source>
        <dbReference type="PROSITE" id="PS50003"/>
    </source>
</evidence>
<keyword evidence="6" id="KW-0479">Metal-binding</keyword>
<evidence type="ECO:0000256" key="2">
    <source>
        <dbReference type="ARBA" id="ARBA00005430"/>
    </source>
</evidence>
<dbReference type="PROSITE" id="PS50088">
    <property type="entry name" value="ANK_REPEAT"/>
    <property type="match status" value="2"/>
</dbReference>
<evidence type="ECO:0000256" key="21">
    <source>
        <dbReference type="SAM" id="MobiDB-lite"/>
    </source>
</evidence>
<comment type="subcellular location">
    <subcellularLocation>
        <location evidence="1">Cytoplasm</location>
    </subcellularLocation>
</comment>
<feature type="compositionally biased region" description="Low complexity" evidence="21">
    <location>
        <begin position="43"/>
        <end position="76"/>
    </location>
</feature>
<keyword evidence="9 20" id="KW-0863">Zinc-finger</keyword>
<feature type="compositionally biased region" description="Polar residues" evidence="21">
    <location>
        <begin position="504"/>
        <end position="527"/>
    </location>
</feature>
<evidence type="ECO:0000256" key="20">
    <source>
        <dbReference type="PROSITE-ProRule" id="PRU00288"/>
    </source>
</evidence>
<keyword evidence="5" id="KW-0597">Phosphoprotein</keyword>
<dbReference type="FunFam" id="1.10.220.150:FF:000001">
    <property type="entry name" value="Arf-GAP with GTPase, ANK repeat and PH domain-containing protein 1"/>
    <property type="match status" value="1"/>
</dbReference>
<comment type="function">
    <text evidence="13">GTPase-activating protein for the ADP ribosylation factor family. GTPase which may be involved in the degradation of expanded polyglutamine proteins through the ubiquitin-proteasome pathway.</text>
</comment>
<reference evidence="25" key="1">
    <citation type="submission" date="2011-12" db="EMBL/GenBank/DDBJ databases">
        <title>The Draft Genome of Lepisosteus oculatus.</title>
        <authorList>
            <consortium name="The Broad Institute Genome Assembly &amp; Analysis Group"/>
            <consortium name="Computational R&amp;D Group"/>
            <consortium name="and Sequencing Platform"/>
            <person name="Di Palma F."/>
            <person name="Alfoldi J."/>
            <person name="Johnson J."/>
            <person name="Berlin A."/>
            <person name="Gnerre S."/>
            <person name="Jaffe D."/>
            <person name="MacCallum I."/>
            <person name="Young S."/>
            <person name="Walker B.J."/>
            <person name="Lander E.S."/>
            <person name="Lindblad-Toh K."/>
        </authorList>
    </citation>
    <scope>NUCLEOTIDE SEQUENCE [LARGE SCALE GENOMIC DNA]</scope>
</reference>
<dbReference type="EMBL" id="AHAT01010235">
    <property type="status" value="NOT_ANNOTATED_CDS"/>
    <property type="molecule type" value="Genomic_DNA"/>
</dbReference>
<evidence type="ECO:0000256" key="11">
    <source>
        <dbReference type="ARBA" id="ARBA00023043"/>
    </source>
</evidence>
<dbReference type="STRING" id="7918.ENSLOCP00000011438"/>
<protein>
    <recommendedName>
        <fullName evidence="15">Arf-GAP with GTPase, ANK repeat and PH domain-containing protein 3</fullName>
    </recommendedName>
    <alternativeName>
        <fullName evidence="16">CRAM-associated GTPase</fullName>
    </alternativeName>
    <alternativeName>
        <fullName evidence="17">Centaurin-gamma-3</fullName>
    </alternativeName>
    <alternativeName>
        <fullName evidence="18">MR1-interacting protein</fullName>
    </alternativeName>
</protein>
<dbReference type="CDD" id="cd04103">
    <property type="entry name" value="Centaurin_gamma"/>
    <property type="match status" value="1"/>
</dbReference>
<dbReference type="GeneID" id="102682579"/>
<evidence type="ECO:0000256" key="16">
    <source>
        <dbReference type="ARBA" id="ARBA00078940"/>
    </source>
</evidence>
<organism evidence="24 25">
    <name type="scientific">Lepisosteus oculatus</name>
    <name type="common">Spotted gar</name>
    <dbReference type="NCBI Taxonomy" id="7918"/>
    <lineage>
        <taxon>Eukaryota</taxon>
        <taxon>Metazoa</taxon>
        <taxon>Chordata</taxon>
        <taxon>Craniata</taxon>
        <taxon>Vertebrata</taxon>
        <taxon>Euteleostomi</taxon>
        <taxon>Actinopterygii</taxon>
        <taxon>Neopterygii</taxon>
        <taxon>Holostei</taxon>
        <taxon>Semionotiformes</taxon>
        <taxon>Lepisosteidae</taxon>
        <taxon>Lepisosteus</taxon>
    </lineage>
</organism>
<dbReference type="GO" id="GO:0005525">
    <property type="term" value="F:GTP binding"/>
    <property type="evidence" value="ECO:0007669"/>
    <property type="project" value="UniProtKB-KW"/>
</dbReference>
<feature type="repeat" description="ANK" evidence="19">
    <location>
        <begin position="844"/>
        <end position="876"/>
    </location>
</feature>
<dbReference type="CTD" id="116988"/>
<dbReference type="EMBL" id="AHAT01010238">
    <property type="status" value="NOT_ANNOTATED_CDS"/>
    <property type="molecule type" value="Genomic_DNA"/>
</dbReference>
<dbReference type="SUPFAM" id="SSF50729">
    <property type="entry name" value="PH domain-like"/>
    <property type="match status" value="1"/>
</dbReference>
<feature type="compositionally biased region" description="Basic residues" evidence="21">
    <location>
        <begin position="600"/>
        <end position="610"/>
    </location>
</feature>
<dbReference type="FunFam" id="1.25.40.20:FF:000038">
    <property type="entry name" value="Arf-GAP with GTPase, ANK repeat and PH domain-containing protein 3"/>
    <property type="match status" value="1"/>
</dbReference>
<dbReference type="FunFam" id="2.30.29.30:FF:000199">
    <property type="entry name" value="Arf-GAP with GTPase, ANK repeat and PH domain-containing protein 3"/>
    <property type="match status" value="1"/>
</dbReference>
<keyword evidence="10" id="KW-0862">Zinc</keyword>
<dbReference type="InterPro" id="IPR037278">
    <property type="entry name" value="ARFGAP/RecO"/>
</dbReference>
<feature type="repeat" description="ANK" evidence="19">
    <location>
        <begin position="877"/>
        <end position="901"/>
    </location>
</feature>
<evidence type="ECO:0000256" key="14">
    <source>
        <dbReference type="ARBA" id="ARBA00063337"/>
    </source>
</evidence>
<dbReference type="GO" id="GO:0005737">
    <property type="term" value="C:cytoplasm"/>
    <property type="evidence" value="ECO:0000318"/>
    <property type="project" value="GO_Central"/>
</dbReference>
<keyword evidence="8" id="KW-0547">Nucleotide-binding</keyword>
<dbReference type="PROSITE" id="PS51419">
    <property type="entry name" value="RAB"/>
    <property type="match status" value="1"/>
</dbReference>
<comment type="similarity">
    <text evidence="2">Belongs to the centaurin gamma-like family.</text>
</comment>
<dbReference type="AlphaFoldDB" id="W5MSS9"/>
<keyword evidence="4" id="KW-0963">Cytoplasm</keyword>
<dbReference type="Pfam" id="PF00071">
    <property type="entry name" value="Ras"/>
    <property type="match status" value="1"/>
</dbReference>
<dbReference type="SMART" id="SM00105">
    <property type="entry name" value="ArfGap"/>
    <property type="match status" value="1"/>
</dbReference>
<keyword evidence="25" id="KW-1185">Reference proteome</keyword>
<dbReference type="EMBL" id="AHAT01010237">
    <property type="status" value="NOT_ANNOTATED_CDS"/>
    <property type="molecule type" value="Genomic_DNA"/>
</dbReference>
<feature type="compositionally biased region" description="Pro residues" evidence="21">
    <location>
        <begin position="24"/>
        <end position="42"/>
    </location>
</feature>
<dbReference type="FunFam" id="3.40.50.300:FF:000178">
    <property type="entry name" value="Arf-GAP with GTPase, ANK repeat and PH domain-containing protein 1"/>
    <property type="match status" value="1"/>
</dbReference>
<proteinExistence type="inferred from homology"/>
<dbReference type="PROSITE" id="PS50297">
    <property type="entry name" value="ANK_REP_REGION"/>
    <property type="match status" value="2"/>
</dbReference>
<dbReference type="PROSITE" id="PS51421">
    <property type="entry name" value="RAS"/>
    <property type="match status" value="1"/>
</dbReference>
<evidence type="ECO:0000256" key="7">
    <source>
        <dbReference type="ARBA" id="ARBA00022737"/>
    </source>
</evidence>
<sequence>MNFQSSVPVSVSVSGISQQSQPAMPTPGTVPAPVPVPVPPSIPSQFGSGPSSGSAAAQFGSGTVSGQSSQSGPPGSQFVLSNSAAIRAEIQRFESVHPNIYAIYDLIERIDDLALQNQIREHVISIEDSFVNSQEWTLSRSVPELKVGIVGNLSSGKSALVHRYLTGTYVQEESPEGGRFKKEIVVDGQSYLLLIRDEGGPPELQFAAWVDAVVFVFSLEDEISFQTVYNYFLRLSSYRNTAEVPMVLVGTQDAISAANPRVIDDSRARKLSNDLKRCTYYETCATYGLNVERVFQDVAQKVVALRKKQQLSIGPCKSLPNSPSHSSVPSASIPSVHINQASNGGGAFSDYSSSVPSTPSISQRELRIETIAASNTPTPIRKQSKRRSNIFTSRKASEQAKSIDCKTDNIGSGRAIPIKQGILLKRSGKSLNKEWKKKYVTLCDNGVLTYHPSLHDYMQNVHGKEIDLLRTTVKVPGKRPPRAVATTAPTASPKTNGLTKDRSNLQLATGTTGAPHSNSSGSLQSERSVSGINLVAFSSKPDGMHQRSFSVSSADQWNEAVINTSVSTGAANGTADSLSSSPNVSSTTSPKLEPPPSPHANRKKHRRKKSTGATKPDGPATGNEEQEESFEFMIVSLTGQMWQFEASTYDERELWVQAIESQIFASLQSCESSKNKSRLGSQSDALAIQSIRNVRGNSFCVDCEAPNPDWASLNLGALICIECSGIHRNLGTHLSRVRSLDLDDWPVELSMVMTAIGNAMANSVWEGSVEGYTKPGNESNREEKERWIRAKYEQKLFLLLLPQSDVPLGQQLLRAVVEDDLRLVVLLLAHGSKEEVNETYGDGDGRTALHLSCAMANVVITQLLVWYGVDVKSRDARGQTPLAYARRAGSQECIDILLQHGCPNDNLIPVPTPNLSRRNTNVNNNSQCELNRSASVI</sequence>
<dbReference type="GeneTree" id="ENSGT00940000159586"/>
<dbReference type="SUPFAM" id="SSF52540">
    <property type="entry name" value="P-loop containing nucleoside triphosphate hydrolases"/>
    <property type="match status" value="1"/>
</dbReference>
<name>W5MSS9_LEPOC</name>
<dbReference type="GO" id="GO:0043161">
    <property type="term" value="P:proteasome-mediated ubiquitin-dependent protein catabolic process"/>
    <property type="evidence" value="ECO:0000318"/>
    <property type="project" value="GO_Central"/>
</dbReference>
<dbReference type="SUPFAM" id="SSF48403">
    <property type="entry name" value="Ankyrin repeat"/>
    <property type="match status" value="1"/>
</dbReference>
<dbReference type="RefSeq" id="XP_006634249.1">
    <property type="nucleotide sequence ID" value="XM_006634186.3"/>
</dbReference>
<dbReference type="SMART" id="SM00175">
    <property type="entry name" value="RAB"/>
    <property type="match status" value="1"/>
</dbReference>
<dbReference type="InterPro" id="IPR001806">
    <property type="entry name" value="Small_GTPase"/>
</dbReference>
<dbReference type="OMA" id="KHRWKKS"/>
<dbReference type="PRINTS" id="PR00405">
    <property type="entry name" value="REVINTRACTNG"/>
</dbReference>
<evidence type="ECO:0000256" key="1">
    <source>
        <dbReference type="ARBA" id="ARBA00004496"/>
    </source>
</evidence>
<evidence type="ECO:0000256" key="12">
    <source>
        <dbReference type="ARBA" id="ARBA00023134"/>
    </source>
</evidence>
<keyword evidence="12" id="KW-0342">GTP-binding</keyword>
<dbReference type="SMART" id="SM00173">
    <property type="entry name" value="RAS"/>
    <property type="match status" value="1"/>
</dbReference>
<dbReference type="SMART" id="SM00233">
    <property type="entry name" value="PH"/>
    <property type="match status" value="1"/>
</dbReference>
<feature type="region of interest" description="Disordered" evidence="21">
    <location>
        <begin position="477"/>
        <end position="527"/>
    </location>
</feature>
<dbReference type="InterPro" id="IPR051282">
    <property type="entry name" value="Arf-GAP_GTPase_ANK_PH"/>
</dbReference>
<dbReference type="Bgee" id="ENSLOCG00000009358">
    <property type="expression patterns" value="Expressed in brain and 9 other cell types or tissues"/>
</dbReference>
<dbReference type="InterPro" id="IPR038508">
    <property type="entry name" value="ArfGAP_dom_sf"/>
</dbReference>
<dbReference type="InterPro" id="IPR001849">
    <property type="entry name" value="PH_domain"/>
</dbReference>
<dbReference type="OrthoDB" id="6136903at2759"/>
<evidence type="ECO:0000256" key="19">
    <source>
        <dbReference type="PROSITE-ProRule" id="PRU00023"/>
    </source>
</evidence>
<evidence type="ECO:0000259" key="23">
    <source>
        <dbReference type="PROSITE" id="PS50115"/>
    </source>
</evidence>
<dbReference type="InParanoid" id="W5MSS9"/>
<evidence type="ECO:0000256" key="13">
    <source>
        <dbReference type="ARBA" id="ARBA00054555"/>
    </source>
</evidence>
<dbReference type="Ensembl" id="ENSLOCT00000011455.1">
    <property type="protein sequence ID" value="ENSLOCP00000011438.1"/>
    <property type="gene ID" value="ENSLOCG00000009358.1"/>
</dbReference>
<comment type="subunit">
    <text evidence="14">Interacts with PML. Interacts with expanded polyglutamine proteins.</text>
</comment>
<dbReference type="SMART" id="SM00248">
    <property type="entry name" value="ANK"/>
    <property type="match status" value="2"/>
</dbReference>
<dbReference type="InterPro" id="IPR027417">
    <property type="entry name" value="P-loop_NTPase"/>
</dbReference>
<evidence type="ECO:0000256" key="9">
    <source>
        <dbReference type="ARBA" id="ARBA00022771"/>
    </source>
</evidence>
<evidence type="ECO:0000313" key="25">
    <source>
        <dbReference type="Proteomes" id="UP000018468"/>
    </source>
</evidence>
<feature type="domain" description="Arf-GAP" evidence="23">
    <location>
        <begin position="685"/>
        <end position="807"/>
    </location>
</feature>
<dbReference type="Gene3D" id="2.30.29.30">
    <property type="entry name" value="Pleckstrin-homology domain (PH domain)/Phosphotyrosine-binding domain (PTB)"/>
    <property type="match status" value="2"/>
</dbReference>
<dbReference type="Pfam" id="PF01412">
    <property type="entry name" value="ArfGap"/>
    <property type="match status" value="1"/>
</dbReference>
<keyword evidence="3" id="KW-0343">GTPase activation</keyword>
<dbReference type="Proteomes" id="UP000018468">
    <property type="component" value="Linkage group LG9"/>
</dbReference>
<dbReference type="Pfam" id="PF12796">
    <property type="entry name" value="Ank_2"/>
    <property type="match status" value="1"/>
</dbReference>
<keyword evidence="11 19" id="KW-0040">ANK repeat</keyword>
<accession>W5MSS9</accession>
<dbReference type="Gene3D" id="1.10.220.150">
    <property type="entry name" value="Arf GTPase activating protein"/>
    <property type="match status" value="1"/>
</dbReference>
<dbReference type="CDD" id="cd08855">
    <property type="entry name" value="ArfGap_AGAP3"/>
    <property type="match status" value="1"/>
</dbReference>
<dbReference type="PROSITE" id="PS50003">
    <property type="entry name" value="PH_DOMAIN"/>
    <property type="match status" value="1"/>
</dbReference>
<evidence type="ECO:0000256" key="5">
    <source>
        <dbReference type="ARBA" id="ARBA00022553"/>
    </source>
</evidence>
<feature type="domain" description="PH" evidence="22">
    <location>
        <begin position="416"/>
        <end position="664"/>
    </location>
</feature>
<dbReference type="PANTHER" id="PTHR45819">
    <property type="entry name" value="CENTAURIN-GAMMA-1A"/>
    <property type="match status" value="1"/>
</dbReference>
<dbReference type="GO" id="GO:0005634">
    <property type="term" value="C:nucleus"/>
    <property type="evidence" value="ECO:0000318"/>
    <property type="project" value="GO_Central"/>
</dbReference>
<evidence type="ECO:0000256" key="10">
    <source>
        <dbReference type="ARBA" id="ARBA00022833"/>
    </source>
</evidence>
<dbReference type="GO" id="GO:0005096">
    <property type="term" value="F:GTPase activator activity"/>
    <property type="evidence" value="ECO:0000318"/>
    <property type="project" value="GO_Central"/>
</dbReference>
<evidence type="ECO:0000256" key="3">
    <source>
        <dbReference type="ARBA" id="ARBA00022468"/>
    </source>
</evidence>
<feature type="compositionally biased region" description="Low complexity" evidence="21">
    <location>
        <begin position="318"/>
        <end position="335"/>
    </location>
</feature>
<dbReference type="FunFam" id="2.30.29.30:FF:000077">
    <property type="entry name" value="Arf-GAP with GTPase, ANK repeat and PH domain-containing protein 1"/>
    <property type="match status" value="1"/>
</dbReference>
<dbReference type="CDD" id="cd01250">
    <property type="entry name" value="PH_AGAP"/>
    <property type="match status" value="1"/>
</dbReference>
<dbReference type="InterPro" id="IPR036770">
    <property type="entry name" value="Ankyrin_rpt-contain_sf"/>
</dbReference>
<dbReference type="EMBL" id="AHAT01010236">
    <property type="status" value="NOT_ANNOTATED_CDS"/>
    <property type="molecule type" value="Genomic_DNA"/>
</dbReference>
<dbReference type="Gene3D" id="3.40.50.300">
    <property type="entry name" value="P-loop containing nucleotide triphosphate hydrolases"/>
    <property type="match status" value="1"/>
</dbReference>
<dbReference type="InterPro" id="IPR002110">
    <property type="entry name" value="Ankyrin_rpt"/>
</dbReference>
<evidence type="ECO:0000256" key="6">
    <source>
        <dbReference type="ARBA" id="ARBA00022723"/>
    </source>
</evidence>
<evidence type="ECO:0000256" key="15">
    <source>
        <dbReference type="ARBA" id="ARBA00069132"/>
    </source>
</evidence>
<dbReference type="PROSITE" id="PS50115">
    <property type="entry name" value="ARFGAP"/>
    <property type="match status" value="1"/>
</dbReference>
<dbReference type="GO" id="GO:0008270">
    <property type="term" value="F:zinc ion binding"/>
    <property type="evidence" value="ECO:0007669"/>
    <property type="project" value="UniProtKB-KW"/>
</dbReference>
<dbReference type="GO" id="GO:0003924">
    <property type="term" value="F:GTPase activity"/>
    <property type="evidence" value="ECO:0000318"/>
    <property type="project" value="GO_Central"/>
</dbReference>
<feature type="region of interest" description="Disordered" evidence="21">
    <location>
        <begin position="315"/>
        <end position="336"/>
    </location>
</feature>
<evidence type="ECO:0000256" key="18">
    <source>
        <dbReference type="ARBA" id="ARBA00081856"/>
    </source>
</evidence>
<dbReference type="Gene3D" id="1.25.40.20">
    <property type="entry name" value="Ankyrin repeat-containing domain"/>
    <property type="match status" value="1"/>
</dbReference>
<feature type="compositionally biased region" description="Low complexity" evidence="21">
    <location>
        <begin position="577"/>
        <end position="590"/>
    </location>
</feature>
<dbReference type="HOGENOM" id="CLU_007326_1_0_1"/>
<feature type="region of interest" description="Disordered" evidence="21">
    <location>
        <begin position="18"/>
        <end position="76"/>
    </location>
</feature>
<evidence type="ECO:0000256" key="4">
    <source>
        <dbReference type="ARBA" id="ARBA00022490"/>
    </source>
</evidence>
<reference evidence="24" key="2">
    <citation type="submission" date="2025-08" db="UniProtKB">
        <authorList>
            <consortium name="Ensembl"/>
        </authorList>
    </citation>
    <scope>IDENTIFICATION</scope>
</reference>
<dbReference type="SUPFAM" id="SSF57863">
    <property type="entry name" value="ArfGap/RecO-like zinc finger"/>
    <property type="match status" value="1"/>
</dbReference>
<keyword evidence="7" id="KW-0677">Repeat</keyword>
<evidence type="ECO:0000313" key="24">
    <source>
        <dbReference type="Ensembl" id="ENSLOCP00000011438.1"/>
    </source>
</evidence>
<feature type="region of interest" description="Disordered" evidence="21">
    <location>
        <begin position="569"/>
        <end position="626"/>
    </location>
</feature>
<dbReference type="InterPro" id="IPR001164">
    <property type="entry name" value="ArfGAP_dom"/>
</dbReference>
<dbReference type="KEGG" id="loc:102682579"/>
<feature type="compositionally biased region" description="Low complexity" evidence="21">
    <location>
        <begin position="482"/>
        <end position="495"/>
    </location>
</feature>
<evidence type="ECO:0000256" key="17">
    <source>
        <dbReference type="ARBA" id="ARBA00080364"/>
    </source>
</evidence>
<dbReference type="PANTHER" id="PTHR45819:SF2">
    <property type="entry name" value="ARF-GAP WITH GTPASE, ANK REPEAT AND PH DOMAIN-CONTAINING PROTEIN 3"/>
    <property type="match status" value="1"/>
</dbReference>
<evidence type="ECO:0000256" key="8">
    <source>
        <dbReference type="ARBA" id="ARBA00022741"/>
    </source>
</evidence>
<reference evidence="24" key="3">
    <citation type="submission" date="2025-09" db="UniProtKB">
        <authorList>
            <consortium name="Ensembl"/>
        </authorList>
    </citation>
    <scope>IDENTIFICATION</scope>
</reference>
<dbReference type="InterPro" id="IPR011993">
    <property type="entry name" value="PH-like_dom_sf"/>
</dbReference>
<dbReference type="eggNOG" id="KOG0705">
    <property type="taxonomic scope" value="Eukaryota"/>
</dbReference>